<organism evidence="1 2">
    <name type="scientific">[Clostridium] clostridioforme 90A8</name>
    <dbReference type="NCBI Taxonomy" id="999408"/>
    <lineage>
        <taxon>Bacteria</taxon>
        <taxon>Bacillati</taxon>
        <taxon>Bacillota</taxon>
        <taxon>Clostridia</taxon>
        <taxon>Lachnospirales</taxon>
        <taxon>Lachnospiraceae</taxon>
        <taxon>Enterocloster</taxon>
    </lineage>
</organism>
<proteinExistence type="predicted"/>
<reference evidence="1 2" key="1">
    <citation type="submission" date="2013-01" db="EMBL/GenBank/DDBJ databases">
        <title>The Genome Sequence of Clostridium clostridioforme 90A8.</title>
        <authorList>
            <consortium name="The Broad Institute Genome Sequencing Platform"/>
            <person name="Earl A."/>
            <person name="Ward D."/>
            <person name="Feldgarden M."/>
            <person name="Gevers D."/>
            <person name="Courvalin P."/>
            <person name="Lambert T."/>
            <person name="Walker B."/>
            <person name="Young S.K."/>
            <person name="Zeng Q."/>
            <person name="Gargeya S."/>
            <person name="Fitzgerald M."/>
            <person name="Haas B."/>
            <person name="Abouelleil A."/>
            <person name="Alvarado L."/>
            <person name="Arachchi H.M."/>
            <person name="Berlin A.M."/>
            <person name="Chapman S.B."/>
            <person name="Dewar J."/>
            <person name="Goldberg J."/>
            <person name="Griggs A."/>
            <person name="Gujja S."/>
            <person name="Hansen M."/>
            <person name="Howarth C."/>
            <person name="Imamovic A."/>
            <person name="Larimer J."/>
            <person name="McCowan C."/>
            <person name="Murphy C."/>
            <person name="Neiman D."/>
            <person name="Pearson M."/>
            <person name="Priest M."/>
            <person name="Roberts A."/>
            <person name="Saif S."/>
            <person name="Shea T."/>
            <person name="Sisk P."/>
            <person name="Sykes S."/>
            <person name="Wortman J."/>
            <person name="Nusbaum C."/>
            <person name="Birren B."/>
        </authorList>
    </citation>
    <scope>NUCLEOTIDE SEQUENCE [LARGE SCALE GENOMIC DNA]</scope>
    <source>
        <strain evidence="1 2">90A8</strain>
    </source>
</reference>
<dbReference type="Gene3D" id="3.90.1150.10">
    <property type="entry name" value="Aspartate Aminotransferase, domain 1"/>
    <property type="match status" value="1"/>
</dbReference>
<dbReference type="AlphaFoldDB" id="A0A0E2H9R1"/>
<dbReference type="GeneID" id="57961513"/>
<dbReference type="Gene3D" id="3.40.640.10">
    <property type="entry name" value="Type I PLP-dependent aspartate aminotransferase-like (Major domain)"/>
    <property type="match status" value="1"/>
</dbReference>
<name>A0A0E2H9R1_9FIRM</name>
<evidence type="ECO:0008006" key="3">
    <source>
        <dbReference type="Google" id="ProtNLM"/>
    </source>
</evidence>
<evidence type="ECO:0000313" key="1">
    <source>
        <dbReference type="EMBL" id="ENZ13426.1"/>
    </source>
</evidence>
<protein>
    <recommendedName>
        <fullName evidence="3">DegT/DnrJ/EryC1/StrS aminotransferase</fullName>
    </recommendedName>
</protein>
<gene>
    <name evidence="1" type="ORF">HMPREF1090_02931</name>
</gene>
<dbReference type="EMBL" id="AGYR01000033">
    <property type="protein sequence ID" value="ENZ13426.1"/>
    <property type="molecule type" value="Genomic_DNA"/>
</dbReference>
<accession>A0A0E2H9R1</accession>
<dbReference type="HOGENOM" id="CLU_059313_2_0_9"/>
<dbReference type="InterPro" id="IPR015422">
    <property type="entry name" value="PyrdxlP-dep_Trfase_small"/>
</dbReference>
<evidence type="ECO:0000313" key="2">
    <source>
        <dbReference type="Proteomes" id="UP000013085"/>
    </source>
</evidence>
<dbReference type="InterPro" id="IPR015421">
    <property type="entry name" value="PyrdxlP-dep_Trfase_major"/>
</dbReference>
<comment type="caution">
    <text evidence="1">The sequence shown here is derived from an EMBL/GenBank/DDBJ whole genome shotgun (WGS) entry which is preliminary data.</text>
</comment>
<dbReference type="Proteomes" id="UP000013085">
    <property type="component" value="Unassembled WGS sequence"/>
</dbReference>
<sequence length="357" mass="41210">MKQIGGFFTYEPLPETENHYLENLCPPGGSLRFFMSGRCANYYALQDICLTDTKKAAYVPVYTCETVLAPFLKAGYELLFYDVSKDLTPIFDERVLDRISVVNLCGYYGFCSYDREFIRKCSERGIIIVEDTTHSLFSSDGVDPHCDYVVGSMRKWIGVPAGGFAIKRKGSFSLPVLPPDETHLSMRSISMRGKQQLLQSGTPDPQAIQKFNDTFWDAEMMLRRIFDSYGSDRDSEYIIRHYDFEQLKQRRRANYQYLLDHMPEHPQLTVIFPVLKKGTVPSHFTVYAEDRDMVQSYLAGRGIKTTTYWPQGPMVDTEGHGDAAYIYSHVLSFTCDQRYETEDMEYICRQIEDMPEK</sequence>
<dbReference type="SUPFAM" id="SSF53383">
    <property type="entry name" value="PLP-dependent transferases"/>
    <property type="match status" value="1"/>
</dbReference>
<dbReference type="GO" id="GO:0003824">
    <property type="term" value="F:catalytic activity"/>
    <property type="evidence" value="ECO:0007669"/>
    <property type="project" value="UniProtKB-ARBA"/>
</dbReference>
<dbReference type="RefSeq" id="WP_002585351.1">
    <property type="nucleotide sequence ID" value="NZ_KB851022.1"/>
</dbReference>
<dbReference type="InterPro" id="IPR015424">
    <property type="entry name" value="PyrdxlP-dep_Trfase"/>
</dbReference>
<dbReference type="PATRIC" id="fig|999408.3.peg.3169"/>